<dbReference type="PANTHER" id="PTHR30204:SF98">
    <property type="entry name" value="HTH-TYPE TRANSCRIPTIONAL REGULATOR ADHR"/>
    <property type="match status" value="1"/>
</dbReference>
<evidence type="ECO:0000259" key="2">
    <source>
        <dbReference type="PROSITE" id="PS50937"/>
    </source>
</evidence>
<dbReference type="GO" id="GO:0003700">
    <property type="term" value="F:DNA-binding transcription factor activity"/>
    <property type="evidence" value="ECO:0007669"/>
    <property type="project" value="InterPro"/>
</dbReference>
<dbReference type="KEGG" id="xap:XA3_05040"/>
<evidence type="ECO:0000313" key="4">
    <source>
        <dbReference type="Proteomes" id="UP001321861"/>
    </source>
</evidence>
<dbReference type="Proteomes" id="UP001321861">
    <property type="component" value="Chromosome"/>
</dbReference>
<evidence type="ECO:0000313" key="3">
    <source>
        <dbReference type="EMBL" id="BDR58063.1"/>
    </source>
</evidence>
<proteinExistence type="predicted"/>
<evidence type="ECO:0000256" key="1">
    <source>
        <dbReference type="ARBA" id="ARBA00023125"/>
    </source>
</evidence>
<dbReference type="InterPro" id="IPR047057">
    <property type="entry name" value="MerR_fam"/>
</dbReference>
<dbReference type="CDD" id="cd01109">
    <property type="entry name" value="HTH_YyaN"/>
    <property type="match status" value="1"/>
</dbReference>
<dbReference type="AlphaFoldDB" id="A0AAU9D3N2"/>
<dbReference type="SMART" id="SM00422">
    <property type="entry name" value="HTH_MERR"/>
    <property type="match status" value="1"/>
</dbReference>
<dbReference type="RefSeq" id="WP_317635984.1">
    <property type="nucleotide sequence ID" value="NZ_AP026802.1"/>
</dbReference>
<dbReference type="GO" id="GO:0003677">
    <property type="term" value="F:DNA binding"/>
    <property type="evidence" value="ECO:0007669"/>
    <property type="project" value="UniProtKB-KW"/>
</dbReference>
<sequence length="120" mass="13876">MNYEIGEFAAKVGLTIDTLRYYESVGIIAPARLSNGHRSFNDEDIAWVEFVKRLKETGMPIKNIKAYSDLRRVGDSTIDERLELLAEQQNLLKEQQAKTQAHLDFLAHKIEYYQELKNNS</sequence>
<keyword evidence="1" id="KW-0238">DNA-binding</keyword>
<dbReference type="InterPro" id="IPR009061">
    <property type="entry name" value="DNA-bd_dom_put_sf"/>
</dbReference>
<feature type="domain" description="HTH merR-type" evidence="2">
    <location>
        <begin position="2"/>
        <end position="70"/>
    </location>
</feature>
<gene>
    <name evidence="3" type="primary">rmeD</name>
    <name evidence="3" type="ORF">XA3_05040</name>
</gene>
<dbReference type="Pfam" id="PF13411">
    <property type="entry name" value="MerR_1"/>
    <property type="match status" value="1"/>
</dbReference>
<reference evidence="3 4" key="1">
    <citation type="journal article" date="2023" name="Microbiol. Spectr.">
        <title>Symbiosis of Carpenter Bees with Uncharacterized Lactic Acid Bacteria Showing NAD Auxotrophy.</title>
        <authorList>
            <person name="Kawasaki S."/>
            <person name="Ozawa K."/>
            <person name="Mori T."/>
            <person name="Yamamoto A."/>
            <person name="Ito M."/>
            <person name="Ohkuma M."/>
            <person name="Sakamoto M."/>
            <person name="Matsutani M."/>
        </authorList>
    </citation>
    <scope>NUCLEOTIDE SEQUENCE [LARGE SCALE GENOMIC DNA]</scope>
    <source>
        <strain evidence="3 4">XA3</strain>
    </source>
</reference>
<keyword evidence="4" id="KW-1185">Reference proteome</keyword>
<dbReference type="InterPro" id="IPR000551">
    <property type="entry name" value="MerR-type_HTH_dom"/>
</dbReference>
<dbReference type="Gene3D" id="1.10.1660.10">
    <property type="match status" value="1"/>
</dbReference>
<protein>
    <submittedName>
        <fullName evidence="3">Transcriptional regulator</fullName>
    </submittedName>
</protein>
<accession>A0AAU9D3N2</accession>
<dbReference type="PROSITE" id="PS50937">
    <property type="entry name" value="HTH_MERR_2"/>
    <property type="match status" value="1"/>
</dbReference>
<organism evidence="3 4">
    <name type="scientific">Xylocopilactobacillus apicola</name>
    <dbReference type="NCBI Taxonomy" id="2932184"/>
    <lineage>
        <taxon>Bacteria</taxon>
        <taxon>Bacillati</taxon>
        <taxon>Bacillota</taxon>
        <taxon>Bacilli</taxon>
        <taxon>Lactobacillales</taxon>
        <taxon>Lactobacillaceae</taxon>
        <taxon>Xylocopilactobacillus</taxon>
    </lineage>
</organism>
<dbReference type="PROSITE" id="PS00552">
    <property type="entry name" value="HTH_MERR_1"/>
    <property type="match status" value="1"/>
</dbReference>
<dbReference type="PRINTS" id="PR00040">
    <property type="entry name" value="HTHMERR"/>
</dbReference>
<dbReference type="EMBL" id="AP026802">
    <property type="protein sequence ID" value="BDR58063.1"/>
    <property type="molecule type" value="Genomic_DNA"/>
</dbReference>
<dbReference type="SUPFAM" id="SSF46955">
    <property type="entry name" value="Putative DNA-binding domain"/>
    <property type="match status" value="1"/>
</dbReference>
<dbReference type="PANTHER" id="PTHR30204">
    <property type="entry name" value="REDOX-CYCLING DRUG-SENSING TRANSCRIPTIONAL ACTIVATOR SOXR"/>
    <property type="match status" value="1"/>
</dbReference>
<name>A0AAU9D3N2_9LACO</name>